<reference evidence="1" key="2">
    <citation type="journal article" date="2015" name="Fish Shellfish Immunol.">
        <title>Early steps in the European eel (Anguilla anguilla)-Vibrio vulnificus interaction in the gills: Role of the RtxA13 toxin.</title>
        <authorList>
            <person name="Callol A."/>
            <person name="Pajuelo D."/>
            <person name="Ebbesson L."/>
            <person name="Teles M."/>
            <person name="MacKenzie S."/>
            <person name="Amaro C."/>
        </authorList>
    </citation>
    <scope>NUCLEOTIDE SEQUENCE</scope>
</reference>
<name>A0A0E9SHD8_ANGAN</name>
<organism evidence="1">
    <name type="scientific">Anguilla anguilla</name>
    <name type="common">European freshwater eel</name>
    <name type="synonym">Muraena anguilla</name>
    <dbReference type="NCBI Taxonomy" id="7936"/>
    <lineage>
        <taxon>Eukaryota</taxon>
        <taxon>Metazoa</taxon>
        <taxon>Chordata</taxon>
        <taxon>Craniata</taxon>
        <taxon>Vertebrata</taxon>
        <taxon>Euteleostomi</taxon>
        <taxon>Actinopterygii</taxon>
        <taxon>Neopterygii</taxon>
        <taxon>Teleostei</taxon>
        <taxon>Anguilliformes</taxon>
        <taxon>Anguillidae</taxon>
        <taxon>Anguilla</taxon>
    </lineage>
</organism>
<sequence>MMLLAPEHVLRSYDSMQMRLNFRPWAIYTELEHKVTCQQIISQLDEIKEA</sequence>
<protein>
    <submittedName>
        <fullName evidence="1">Uncharacterized protein</fullName>
    </submittedName>
</protein>
<dbReference type="AlphaFoldDB" id="A0A0E9SHD8"/>
<accession>A0A0E9SHD8</accession>
<proteinExistence type="predicted"/>
<dbReference type="EMBL" id="GBXM01067895">
    <property type="protein sequence ID" value="JAH40682.1"/>
    <property type="molecule type" value="Transcribed_RNA"/>
</dbReference>
<evidence type="ECO:0000313" key="1">
    <source>
        <dbReference type="EMBL" id="JAH40682.1"/>
    </source>
</evidence>
<reference evidence="1" key="1">
    <citation type="submission" date="2014-11" db="EMBL/GenBank/DDBJ databases">
        <authorList>
            <person name="Amaro Gonzalez C."/>
        </authorList>
    </citation>
    <scope>NUCLEOTIDE SEQUENCE</scope>
</reference>